<name>A0A4V3SIW0_9PEZI</name>
<keyword evidence="2" id="KW-1185">Reference proteome</keyword>
<accession>A0A4V3SIW0</accession>
<protein>
    <submittedName>
        <fullName evidence="1">Uncharacterized protein</fullName>
    </submittedName>
</protein>
<dbReference type="AlphaFoldDB" id="A0A4V3SIW0"/>
<gene>
    <name evidence="1" type="ORF">EX30DRAFT_249364</name>
</gene>
<reference evidence="1 2" key="1">
    <citation type="submission" date="2019-04" db="EMBL/GenBank/DDBJ databases">
        <title>Comparative genomics and transcriptomics to analyze fruiting body development in filamentous ascomycetes.</title>
        <authorList>
            <consortium name="DOE Joint Genome Institute"/>
            <person name="Lutkenhaus R."/>
            <person name="Traeger S."/>
            <person name="Breuer J."/>
            <person name="Kuo A."/>
            <person name="Lipzen A."/>
            <person name="Pangilinan J."/>
            <person name="Dilworth D."/>
            <person name="Sandor L."/>
            <person name="Poggeler S."/>
            <person name="Barry K."/>
            <person name="Grigoriev I.V."/>
            <person name="Nowrousian M."/>
        </authorList>
    </citation>
    <scope>NUCLEOTIDE SEQUENCE [LARGE SCALE GENOMIC DNA]</scope>
    <source>
        <strain evidence="1 2">CBS 389.68</strain>
    </source>
</reference>
<evidence type="ECO:0000313" key="2">
    <source>
        <dbReference type="Proteomes" id="UP000298138"/>
    </source>
</evidence>
<dbReference type="Proteomes" id="UP000298138">
    <property type="component" value="Unassembled WGS sequence"/>
</dbReference>
<evidence type="ECO:0000313" key="1">
    <source>
        <dbReference type="EMBL" id="TGZ81575.1"/>
    </source>
</evidence>
<dbReference type="EMBL" id="ML220118">
    <property type="protein sequence ID" value="TGZ81575.1"/>
    <property type="molecule type" value="Genomic_DNA"/>
</dbReference>
<proteinExistence type="predicted"/>
<dbReference type="InParanoid" id="A0A4V3SIW0"/>
<organism evidence="1 2">
    <name type="scientific">Ascodesmis nigricans</name>
    <dbReference type="NCBI Taxonomy" id="341454"/>
    <lineage>
        <taxon>Eukaryota</taxon>
        <taxon>Fungi</taxon>
        <taxon>Dikarya</taxon>
        <taxon>Ascomycota</taxon>
        <taxon>Pezizomycotina</taxon>
        <taxon>Pezizomycetes</taxon>
        <taxon>Pezizales</taxon>
        <taxon>Ascodesmidaceae</taxon>
        <taxon>Ascodesmis</taxon>
    </lineage>
</organism>
<sequence>MAPQLNDLTAIIPLIKSIHEHFSRSESLATQHQASTRASPLAICTSPSITAAAAFDLQRSYLHSMAQDDLLTDEHHCTCRYIHFSSPTSTTISTFLRLPPSLCPSTKLTTVTTTLRNHHYHTLWKKLPNLAPLSRWTHPIIVLCLPRHPPSYIASSSLLAAWHFHCSRTAETRTSHRRVALIHFFPGHEIRTVVDANNTCLNITKSLLLQLTKSFPDIPARAGTAYLSRLSLSNNSTAALWRVIHETISYITPDTEVYVLLNLLPANFPVLRDAEIVLDGLRRLGYSKRRGPKVRVVVTSVMTTQEVREMWSGVEVEVIVTGLVPMGAQKMIAGGRKELARGLVGGRRNMSSVEAGMKQRRKLAGMVGMERARASIY</sequence>